<dbReference type="InterPro" id="IPR022139">
    <property type="entry name" value="Fam-L/Fam-M-like_plasmodium"/>
</dbReference>
<keyword evidence="1" id="KW-1133">Transmembrane helix</keyword>
<sequence length="242" mass="29047">MKFKYDRSPNTSFNRLLAKHEYQEEIDDLNLRGNLVNYETPPNIHNEENFTSKYAYLKKRKPINLLSYKKNYEHRYAKKKGLAKLDCYYEKMIFDKIDHIHVLVKSMRNDKKSLRKELFDNFATRFFLFSLLPLLGLIFPILFNGKRGSRIINWCGIPNNKGRHKFTDCDIKPAWHITREQLLPYARLNIIISYMLLIIVFLIIIYIFIKVIKYERLKLGKGKMNMKEYCQFCKDLINNKTN</sequence>
<dbReference type="EMBL" id="KQ235468">
    <property type="protein sequence ID" value="KMZ98456.1"/>
    <property type="molecule type" value="Genomic_DNA"/>
</dbReference>
<reference evidence="2 3" key="1">
    <citation type="submission" date="2011-09" db="EMBL/GenBank/DDBJ databases">
        <title>The Genome Sequence of Plasmodium vivax North Korean.</title>
        <authorList>
            <consortium name="The Broad Institute Genome Sequencing Platform"/>
            <consortium name="The Broad Institute Genome Sequencing Center for Infectious Disease"/>
            <person name="Neafsey D."/>
            <person name="Carlton J."/>
            <person name="Barnwell J."/>
            <person name="Collins W."/>
            <person name="Escalante A."/>
            <person name="Mullikin J."/>
            <person name="Saul A."/>
            <person name="Guigo R."/>
            <person name="Camara F."/>
            <person name="Young S.K."/>
            <person name="Zeng Q."/>
            <person name="Gargeya S."/>
            <person name="Fitzgerald M."/>
            <person name="Haas B."/>
            <person name="Abouelleil A."/>
            <person name="Alvarado L."/>
            <person name="Arachchi H.M."/>
            <person name="Berlin A."/>
            <person name="Brown A."/>
            <person name="Chapman S.B."/>
            <person name="Chen Z."/>
            <person name="Dunbar C."/>
            <person name="Freedman E."/>
            <person name="Gearin G."/>
            <person name="Gellesch M."/>
            <person name="Goldberg J."/>
            <person name="Griggs A."/>
            <person name="Gujja S."/>
            <person name="Heiman D."/>
            <person name="Howarth C."/>
            <person name="Larson L."/>
            <person name="Lui A."/>
            <person name="MacDonald P.J.P."/>
            <person name="Montmayeur A."/>
            <person name="Murphy C."/>
            <person name="Neiman D."/>
            <person name="Pearson M."/>
            <person name="Priest M."/>
            <person name="Roberts A."/>
            <person name="Saif S."/>
            <person name="Shea T."/>
            <person name="Shenoy N."/>
            <person name="Sisk P."/>
            <person name="Stolte C."/>
            <person name="Sykes S."/>
            <person name="Wortman J."/>
            <person name="Nusbaum C."/>
            <person name="Birren B."/>
        </authorList>
    </citation>
    <scope>NUCLEOTIDE SEQUENCE [LARGE SCALE GENOMIC DNA]</scope>
    <source>
        <strain evidence="2 3">North Korean</strain>
    </source>
</reference>
<evidence type="ECO:0000313" key="3">
    <source>
        <dbReference type="Proteomes" id="UP000053239"/>
    </source>
</evidence>
<protein>
    <recommendedName>
        <fullName evidence="4">Variable surface protein</fullName>
    </recommendedName>
</protein>
<feature type="transmembrane region" description="Helical" evidence="1">
    <location>
        <begin position="190"/>
        <end position="209"/>
    </location>
</feature>
<dbReference type="AlphaFoldDB" id="A0A0J9TT22"/>
<keyword evidence="1" id="KW-0472">Membrane</keyword>
<gene>
    <name evidence="2" type="ORF">PVNG_06198</name>
</gene>
<feature type="transmembrane region" description="Helical" evidence="1">
    <location>
        <begin position="122"/>
        <end position="143"/>
    </location>
</feature>
<name>A0A0J9TT22_PLAVI</name>
<dbReference type="Proteomes" id="UP000053239">
    <property type="component" value="Unassembled WGS sequence"/>
</dbReference>
<organism evidence="2 3">
    <name type="scientific">Plasmodium vivax North Korean</name>
    <dbReference type="NCBI Taxonomy" id="1035514"/>
    <lineage>
        <taxon>Eukaryota</taxon>
        <taxon>Sar</taxon>
        <taxon>Alveolata</taxon>
        <taxon>Apicomplexa</taxon>
        <taxon>Aconoidasida</taxon>
        <taxon>Haemosporida</taxon>
        <taxon>Plasmodiidae</taxon>
        <taxon>Plasmodium</taxon>
        <taxon>Plasmodium (Plasmodium)</taxon>
    </lineage>
</organism>
<evidence type="ECO:0008006" key="4">
    <source>
        <dbReference type="Google" id="ProtNLM"/>
    </source>
</evidence>
<keyword evidence="1" id="KW-0812">Transmembrane</keyword>
<proteinExistence type="predicted"/>
<evidence type="ECO:0000313" key="2">
    <source>
        <dbReference type="EMBL" id="KMZ98456.1"/>
    </source>
</evidence>
<accession>A0A0J9TT22</accession>
<dbReference type="Pfam" id="PF12420">
    <property type="entry name" value="DUF3671"/>
    <property type="match status" value="1"/>
</dbReference>
<evidence type="ECO:0000256" key="1">
    <source>
        <dbReference type="SAM" id="Phobius"/>
    </source>
</evidence>